<comment type="catalytic activity">
    <reaction evidence="5">
        <text>L-histidinol + 2 NAD(+) + H2O = L-histidine + 2 NADH + 3 H(+)</text>
        <dbReference type="Rhea" id="RHEA:20641"/>
        <dbReference type="ChEBI" id="CHEBI:15377"/>
        <dbReference type="ChEBI" id="CHEBI:15378"/>
        <dbReference type="ChEBI" id="CHEBI:57540"/>
        <dbReference type="ChEBI" id="CHEBI:57595"/>
        <dbReference type="ChEBI" id="CHEBI:57699"/>
        <dbReference type="ChEBI" id="CHEBI:57945"/>
        <dbReference type="EC" id="1.1.1.23"/>
    </reaction>
</comment>
<dbReference type="HAMAP" id="MF_01024">
    <property type="entry name" value="HisD"/>
    <property type="match status" value="1"/>
</dbReference>
<evidence type="ECO:0000256" key="9">
    <source>
        <dbReference type="PIRSR" id="PIRSR000099-4"/>
    </source>
</evidence>
<dbReference type="GO" id="GO:0000105">
    <property type="term" value="P:L-histidine biosynthetic process"/>
    <property type="evidence" value="ECO:0007669"/>
    <property type="project" value="UniProtKB-UniRule"/>
</dbReference>
<evidence type="ECO:0000256" key="6">
    <source>
        <dbReference type="PIRNR" id="PIRNR000099"/>
    </source>
</evidence>
<dbReference type="GO" id="GO:0004399">
    <property type="term" value="F:histidinol dehydrogenase activity"/>
    <property type="evidence" value="ECO:0007669"/>
    <property type="project" value="UniProtKB-UniRule"/>
</dbReference>
<dbReference type="PROSITE" id="PS00611">
    <property type="entry name" value="HISOL_DEHYDROGENASE"/>
    <property type="match status" value="1"/>
</dbReference>
<dbReference type="InterPro" id="IPR001692">
    <property type="entry name" value="Histidinol_DH_CS"/>
</dbReference>
<dbReference type="EC" id="1.1.1.23" evidence="5"/>
<dbReference type="FunFam" id="3.40.50.1980:FF:000026">
    <property type="entry name" value="Histidinol dehydrogenase"/>
    <property type="match status" value="1"/>
</dbReference>
<evidence type="ECO:0000256" key="10">
    <source>
        <dbReference type="RuleBase" id="RU004175"/>
    </source>
</evidence>
<feature type="binding site" evidence="5 8">
    <location>
        <position position="425"/>
    </location>
    <ligand>
        <name>substrate</name>
    </ligand>
</feature>
<sequence length="437" mass="47236">MPCRTITYTDASSWPAISQWLEGRKGPKQSVEQPVLDILEAVKTRGDEALAEYTSRFDCPRFSPDAIAVTAEEMAAGCALVPERDKTIIQEAADNIRSFHENQKQKSWMVTQENGTILGQMVSAVDRAGLYVPGGKGGETPLISSLLMNAIPAQVAGVKNIVIVSPPRKDGTLNPSILAAANILGIDHIFRAGSAWAIAALAYGTQTIPRVDVIAGPGNIFVTTAKRILVGEVGIDMIAGPSEIAILADTSAHPEWLAADLLSQAEHDPLASSILISPDKTILEKTRQALVRQVAELPRHDIAASCLKDWSACILVPDMDTGLELVNKIAPEHFELCVDDPWSLLGKVKNAGAVFMGHHTPEPVGDYFAGPNHVLPTLSTARFSSALSVDTFCKKTSIIAASDSYIQEHGEKIARLARMEQLEAHARSMERRMRPMR</sequence>
<feature type="binding site" evidence="5 8">
    <location>
        <position position="333"/>
    </location>
    <ligand>
        <name>substrate</name>
    </ligand>
</feature>
<dbReference type="SUPFAM" id="SSF53720">
    <property type="entry name" value="ALDH-like"/>
    <property type="match status" value="1"/>
</dbReference>
<comment type="caution">
    <text evidence="5">Lacks conserved residue(s) required for the propagation of feature annotation.</text>
</comment>
<keyword evidence="3 5" id="KW-0862">Zinc</keyword>
<feature type="binding site" evidence="5 8">
    <location>
        <position position="264"/>
    </location>
    <ligand>
        <name>substrate</name>
    </ligand>
</feature>
<accession>A0A194AFD7</accession>
<evidence type="ECO:0000256" key="2">
    <source>
        <dbReference type="ARBA" id="ARBA00022723"/>
    </source>
</evidence>
<dbReference type="GO" id="GO:0008270">
    <property type="term" value="F:zinc ion binding"/>
    <property type="evidence" value="ECO:0007669"/>
    <property type="project" value="UniProtKB-UniRule"/>
</dbReference>
<comment type="caution">
    <text evidence="11">The sequence shown here is derived from an EMBL/GenBank/DDBJ whole genome shotgun (WGS) entry which is preliminary data.</text>
</comment>
<reference evidence="12" key="1">
    <citation type="submission" date="2016-06" db="EMBL/GenBank/DDBJ databases">
        <title>Draft genome sequence of Desulfoplanes formicivorans strain Pf12B.</title>
        <authorList>
            <person name="Watanabe M."/>
            <person name="Kojima H."/>
            <person name="Fukui M."/>
        </authorList>
    </citation>
    <scope>NUCLEOTIDE SEQUENCE [LARGE SCALE GENOMIC DNA]</scope>
    <source>
        <strain evidence="12">Pf12B</strain>
    </source>
</reference>
<dbReference type="STRING" id="1592317.DPF_0178"/>
<evidence type="ECO:0000256" key="8">
    <source>
        <dbReference type="PIRSR" id="PIRSR000099-3"/>
    </source>
</evidence>
<dbReference type="PRINTS" id="PR00083">
    <property type="entry name" value="HOLDHDRGNASE"/>
</dbReference>
<evidence type="ECO:0000256" key="4">
    <source>
        <dbReference type="ARBA" id="ARBA00023002"/>
    </source>
</evidence>
<feature type="binding site" evidence="5 8">
    <location>
        <position position="267"/>
    </location>
    <ligand>
        <name>substrate</name>
    </ligand>
</feature>
<dbReference type="PANTHER" id="PTHR21256">
    <property type="entry name" value="HISTIDINOL DEHYDROGENASE HDH"/>
    <property type="match status" value="1"/>
</dbReference>
<evidence type="ECO:0000256" key="1">
    <source>
        <dbReference type="ARBA" id="ARBA00010178"/>
    </source>
</evidence>
<feature type="binding site" evidence="5 9">
    <location>
        <position position="267"/>
    </location>
    <ligand>
        <name>Zn(2+)</name>
        <dbReference type="ChEBI" id="CHEBI:29105"/>
    </ligand>
</feature>
<feature type="binding site" evidence="5 9">
    <location>
        <position position="264"/>
    </location>
    <ligand>
        <name>Zn(2+)</name>
        <dbReference type="ChEBI" id="CHEBI:29105"/>
    </ligand>
</feature>
<dbReference type="RefSeq" id="WP_069856992.1">
    <property type="nucleotide sequence ID" value="NZ_BDFE01000004.1"/>
</dbReference>
<proteinExistence type="inferred from homology"/>
<feature type="binding site" evidence="5 8">
    <location>
        <position position="420"/>
    </location>
    <ligand>
        <name>substrate</name>
    </ligand>
</feature>
<protein>
    <recommendedName>
        <fullName evidence="5">Histidinol dehydrogenase</fullName>
        <shortName evidence="5">HDH</shortName>
        <ecNumber evidence="5">1.1.1.23</ecNumber>
    </recommendedName>
</protein>
<keyword evidence="2 5" id="KW-0479">Metal-binding</keyword>
<dbReference type="UniPathway" id="UPA00031">
    <property type="reaction ID" value="UER00014"/>
</dbReference>
<dbReference type="CDD" id="cd06572">
    <property type="entry name" value="Histidinol_dh"/>
    <property type="match status" value="1"/>
</dbReference>
<keyword evidence="5" id="KW-0368">Histidine biosynthesis</keyword>
<dbReference type="PANTHER" id="PTHR21256:SF2">
    <property type="entry name" value="HISTIDINE BIOSYNTHESIS TRIFUNCTIONAL PROTEIN"/>
    <property type="match status" value="1"/>
</dbReference>
<comment type="function">
    <text evidence="5">Catalyzes the sequential NAD-dependent oxidations of L-histidinol to L-histidinaldehyde and then to L-histidine.</text>
</comment>
<dbReference type="InterPro" id="IPR012131">
    <property type="entry name" value="Hstdl_DH"/>
</dbReference>
<evidence type="ECO:0000256" key="5">
    <source>
        <dbReference type="HAMAP-Rule" id="MF_01024"/>
    </source>
</evidence>
<name>A0A194AFD7_9BACT</name>
<dbReference type="Pfam" id="PF00815">
    <property type="entry name" value="Histidinol_dh"/>
    <property type="match status" value="1"/>
</dbReference>
<comment type="cofactor">
    <cofactor evidence="5 9">
        <name>Zn(2+)</name>
        <dbReference type="ChEBI" id="CHEBI:29105"/>
    </cofactor>
    <text evidence="5 9">Binds 1 zinc ion per subunit.</text>
</comment>
<dbReference type="NCBIfam" id="TIGR00069">
    <property type="entry name" value="hisD"/>
    <property type="match status" value="1"/>
</dbReference>
<gene>
    <name evidence="5" type="primary">hisD</name>
    <name evidence="11" type="ORF">DPF_0178</name>
</gene>
<dbReference type="AlphaFoldDB" id="A0A194AFD7"/>
<comment type="similarity">
    <text evidence="1 5 6 10">Belongs to the histidinol dehydrogenase family.</text>
</comment>
<evidence type="ECO:0000313" key="12">
    <source>
        <dbReference type="Proteomes" id="UP000095200"/>
    </source>
</evidence>
<dbReference type="OrthoDB" id="9805269at2"/>
<keyword evidence="4 5" id="KW-0560">Oxidoreductase</keyword>
<feature type="binding site" evidence="5 8">
    <location>
        <position position="366"/>
    </location>
    <ligand>
        <name>substrate</name>
    </ligand>
</feature>
<dbReference type="EMBL" id="BDFE01000004">
    <property type="protein sequence ID" value="GAU07494.1"/>
    <property type="molecule type" value="Genomic_DNA"/>
</dbReference>
<feature type="binding site" evidence="5 9">
    <location>
        <position position="366"/>
    </location>
    <ligand>
        <name>Zn(2+)</name>
        <dbReference type="ChEBI" id="CHEBI:29105"/>
    </ligand>
</feature>
<dbReference type="InterPro" id="IPR022695">
    <property type="entry name" value="Histidinol_DH_monofunct"/>
</dbReference>
<keyword evidence="5" id="KW-0028">Amino-acid biosynthesis</keyword>
<dbReference type="Proteomes" id="UP000095200">
    <property type="component" value="Unassembled WGS sequence"/>
</dbReference>
<keyword evidence="5" id="KW-0520">NAD</keyword>
<comment type="pathway">
    <text evidence="5">Amino-acid biosynthesis; L-histidine biosynthesis; L-histidine from 5-phospho-alpha-D-ribose 1-diphosphate: step 9/9.</text>
</comment>
<dbReference type="PIRSF" id="PIRSF000099">
    <property type="entry name" value="Histidinol_dh"/>
    <property type="match status" value="1"/>
</dbReference>
<evidence type="ECO:0000256" key="3">
    <source>
        <dbReference type="ARBA" id="ARBA00022833"/>
    </source>
</evidence>
<organism evidence="11 12">
    <name type="scientific">Desulfoplanes formicivorans</name>
    <dbReference type="NCBI Taxonomy" id="1592317"/>
    <lineage>
        <taxon>Bacteria</taxon>
        <taxon>Pseudomonadati</taxon>
        <taxon>Thermodesulfobacteriota</taxon>
        <taxon>Desulfovibrionia</taxon>
        <taxon>Desulfovibrionales</taxon>
        <taxon>Desulfoplanaceae</taxon>
        <taxon>Desulfoplanes</taxon>
    </lineage>
</organism>
<evidence type="ECO:0000313" key="11">
    <source>
        <dbReference type="EMBL" id="GAU07494.1"/>
    </source>
</evidence>
<dbReference type="FunFam" id="3.40.50.1980:FF:000001">
    <property type="entry name" value="Histidinol dehydrogenase"/>
    <property type="match status" value="1"/>
</dbReference>
<dbReference type="InterPro" id="IPR016161">
    <property type="entry name" value="Ald_DH/histidinol_DH"/>
</dbReference>
<dbReference type="GO" id="GO:0005829">
    <property type="term" value="C:cytosol"/>
    <property type="evidence" value="ECO:0007669"/>
    <property type="project" value="TreeGrafter"/>
</dbReference>
<feature type="binding site" evidence="5 9">
    <location>
        <position position="425"/>
    </location>
    <ligand>
        <name>Zn(2+)</name>
        <dbReference type="ChEBI" id="CHEBI:29105"/>
    </ligand>
</feature>
<feature type="active site" description="Proton acceptor" evidence="5 7">
    <location>
        <position position="333"/>
    </location>
</feature>
<dbReference type="Gene3D" id="3.40.50.1980">
    <property type="entry name" value="Nitrogenase molybdenum iron protein domain"/>
    <property type="match status" value="2"/>
</dbReference>
<dbReference type="GO" id="GO:0051287">
    <property type="term" value="F:NAD binding"/>
    <property type="evidence" value="ECO:0007669"/>
    <property type="project" value="InterPro"/>
</dbReference>
<keyword evidence="12" id="KW-1185">Reference proteome</keyword>
<dbReference type="Gene3D" id="1.20.5.1300">
    <property type="match status" value="1"/>
</dbReference>
<feature type="binding site" evidence="5 8">
    <location>
        <position position="242"/>
    </location>
    <ligand>
        <name>substrate</name>
    </ligand>
</feature>
<feature type="active site" description="Proton acceptor" evidence="5 7">
    <location>
        <position position="332"/>
    </location>
</feature>
<evidence type="ECO:0000256" key="7">
    <source>
        <dbReference type="PIRSR" id="PIRSR000099-1"/>
    </source>
</evidence>